<dbReference type="Pfam" id="PF00379">
    <property type="entry name" value="Chitin_bind_4"/>
    <property type="match status" value="1"/>
</dbReference>
<dbReference type="Proteomes" id="UP000789524">
    <property type="component" value="Unassembled WGS sequence"/>
</dbReference>
<dbReference type="InterPro" id="IPR050468">
    <property type="entry name" value="Cuticle_Struct_Prot"/>
</dbReference>
<evidence type="ECO:0000256" key="1">
    <source>
        <dbReference type="ARBA" id="ARBA00022460"/>
    </source>
</evidence>
<dbReference type="PROSITE" id="PS51155">
    <property type="entry name" value="CHIT_BIND_RR_2"/>
    <property type="match status" value="1"/>
</dbReference>
<feature type="region of interest" description="Disordered" evidence="4">
    <location>
        <begin position="140"/>
        <end position="162"/>
    </location>
</feature>
<feature type="signal peptide" evidence="5">
    <location>
        <begin position="1"/>
        <end position="21"/>
    </location>
</feature>
<evidence type="ECO:0000256" key="5">
    <source>
        <dbReference type="SAM" id="SignalP"/>
    </source>
</evidence>
<dbReference type="GO" id="GO:0062129">
    <property type="term" value="C:chitin-based extracellular matrix"/>
    <property type="evidence" value="ECO:0007669"/>
    <property type="project" value="TreeGrafter"/>
</dbReference>
<evidence type="ECO:0000313" key="6">
    <source>
        <dbReference type="EMBL" id="CAG9560431.1"/>
    </source>
</evidence>
<evidence type="ECO:0000256" key="3">
    <source>
        <dbReference type="PROSITE-ProRule" id="PRU00497"/>
    </source>
</evidence>
<feature type="region of interest" description="Disordered" evidence="4">
    <location>
        <begin position="93"/>
        <end position="125"/>
    </location>
</feature>
<protein>
    <submittedName>
        <fullName evidence="6">(African queen) hypothetical protein</fullName>
    </submittedName>
</protein>
<dbReference type="InterPro" id="IPR000618">
    <property type="entry name" value="Insect_cuticle"/>
</dbReference>
<keyword evidence="2 5" id="KW-0732">Signal</keyword>
<gene>
    <name evidence="6" type="ORF">DCHRY22_LOCUS2101</name>
</gene>
<dbReference type="AlphaFoldDB" id="A0A8J2QG95"/>
<dbReference type="PROSITE" id="PS00233">
    <property type="entry name" value="CHIT_BIND_RR_1"/>
    <property type="match status" value="1"/>
</dbReference>
<reference evidence="6" key="1">
    <citation type="submission" date="2021-09" db="EMBL/GenBank/DDBJ databases">
        <authorList>
            <person name="Martin H S."/>
        </authorList>
    </citation>
    <scope>NUCLEOTIDE SEQUENCE</scope>
</reference>
<keyword evidence="1 3" id="KW-0193">Cuticle</keyword>
<feature type="compositionally biased region" description="Basic residues" evidence="4">
    <location>
        <begin position="109"/>
        <end position="120"/>
    </location>
</feature>
<evidence type="ECO:0000256" key="4">
    <source>
        <dbReference type="SAM" id="MobiDB-lite"/>
    </source>
</evidence>
<accession>A0A8J2QG95</accession>
<dbReference type="PANTHER" id="PTHR10380:SF229">
    <property type="entry name" value="CUTICULAR PROTEIN 49AF, ISOFORM A"/>
    <property type="match status" value="1"/>
</dbReference>
<dbReference type="PANTHER" id="PTHR10380">
    <property type="entry name" value="CUTICLE PROTEIN"/>
    <property type="match status" value="1"/>
</dbReference>
<evidence type="ECO:0000313" key="7">
    <source>
        <dbReference type="Proteomes" id="UP000789524"/>
    </source>
</evidence>
<dbReference type="OrthoDB" id="7445685at2759"/>
<feature type="compositionally biased region" description="Low complexity" evidence="4">
    <location>
        <begin position="144"/>
        <end position="160"/>
    </location>
</feature>
<organism evidence="6 7">
    <name type="scientific">Danaus chrysippus</name>
    <name type="common">African queen</name>
    <dbReference type="NCBI Taxonomy" id="151541"/>
    <lineage>
        <taxon>Eukaryota</taxon>
        <taxon>Metazoa</taxon>
        <taxon>Ecdysozoa</taxon>
        <taxon>Arthropoda</taxon>
        <taxon>Hexapoda</taxon>
        <taxon>Insecta</taxon>
        <taxon>Pterygota</taxon>
        <taxon>Neoptera</taxon>
        <taxon>Endopterygota</taxon>
        <taxon>Lepidoptera</taxon>
        <taxon>Glossata</taxon>
        <taxon>Ditrysia</taxon>
        <taxon>Papilionoidea</taxon>
        <taxon>Nymphalidae</taxon>
        <taxon>Danainae</taxon>
        <taxon>Danaini</taxon>
        <taxon>Danaina</taxon>
        <taxon>Danaus</taxon>
        <taxon>Anosia</taxon>
    </lineage>
</organism>
<dbReference type="EMBL" id="CAKASE010000045">
    <property type="protein sequence ID" value="CAG9560431.1"/>
    <property type="molecule type" value="Genomic_DNA"/>
</dbReference>
<evidence type="ECO:0000256" key="2">
    <source>
        <dbReference type="ARBA" id="ARBA00022729"/>
    </source>
</evidence>
<feature type="chain" id="PRO_5035310029" evidence="5">
    <location>
        <begin position="22"/>
        <end position="301"/>
    </location>
</feature>
<dbReference type="InterPro" id="IPR031311">
    <property type="entry name" value="CHIT_BIND_RR_consensus"/>
</dbReference>
<keyword evidence="7" id="KW-1185">Reference proteome</keyword>
<dbReference type="GO" id="GO:0008010">
    <property type="term" value="F:structural constituent of chitin-based larval cuticle"/>
    <property type="evidence" value="ECO:0007669"/>
    <property type="project" value="TreeGrafter"/>
</dbReference>
<comment type="caution">
    <text evidence="6">The sequence shown here is derived from an EMBL/GenBank/DDBJ whole genome shotgun (WGS) entry which is preliminary data.</text>
</comment>
<sequence>MFITNSVLAIVLFSIFCSVLTKNVDVRNPSLKERSVDRNNYKYNHPPSFDSYEVVPEKQNGKLVKVREEKSVKFDNSDIKAVPVTVIYDAPIDRERTQENENNSSVSNGKRRKVRRRQQLVKKGVTESEVKPIDIQYTKRNEESVTTTERTFSTPPTRSTIVPKTFTKRPAEFNPIPQKPRRQHDPVVKIVDEKNYVFSHSGSFHYSYEGGDGTKISSQGELRNFSNDATGEAVSGSVFYKDNEGNDVNLSYTADENGYRPHGAHLPTPPPIPRAIARALAYLATKTTPAPVTEAIDLIKS</sequence>
<name>A0A8J2QG95_9NEOP</name>
<proteinExistence type="predicted"/>